<evidence type="ECO:0000259" key="3">
    <source>
        <dbReference type="Pfam" id="PF17747"/>
    </source>
</evidence>
<feature type="domain" description="Vid27 PH-like" evidence="3">
    <location>
        <begin position="241"/>
        <end position="347"/>
    </location>
</feature>
<dbReference type="InterPro" id="IPR013863">
    <property type="entry name" value="VID27_C"/>
</dbReference>
<dbReference type="PANTHER" id="PTHR31913">
    <property type="entry name" value="VACUOLAR IMPORT AND DEGRADATION PROTEIN 27"/>
    <property type="match status" value="1"/>
</dbReference>
<dbReference type="InterPro" id="IPR040768">
    <property type="entry name" value="Vid27_PH"/>
</dbReference>
<protein>
    <recommendedName>
        <fullName evidence="7">Vacuolar import/degradation Vid27 C-terminal domain-containing protein</fullName>
    </recommendedName>
</protein>
<gene>
    <name evidence="5" type="ORF">CANARDRAFT_27850</name>
</gene>
<reference evidence="6" key="1">
    <citation type="submission" date="2016-04" db="EMBL/GenBank/DDBJ databases">
        <title>Comparative genomics of biotechnologically important yeasts.</title>
        <authorList>
            <consortium name="DOE Joint Genome Institute"/>
            <person name="Riley R."/>
            <person name="Haridas S."/>
            <person name="Wolfe K.H."/>
            <person name="Lopes M.R."/>
            <person name="Hittinger C.T."/>
            <person name="Goker M."/>
            <person name="Salamov A."/>
            <person name="Wisecaver J."/>
            <person name="Long T.M."/>
            <person name="Aerts A.L."/>
            <person name="Barry K."/>
            <person name="Choi C."/>
            <person name="Clum A."/>
            <person name="Coughlan A.Y."/>
            <person name="Deshpande S."/>
            <person name="Douglass A.P."/>
            <person name="Hanson S.J."/>
            <person name="Klenk H.-P."/>
            <person name="Labutti K."/>
            <person name="Lapidus A."/>
            <person name="Lindquist E."/>
            <person name="Lipzen A."/>
            <person name="Meier-Kolthoff J.P."/>
            <person name="Ohm R.A."/>
            <person name="Otillar R.P."/>
            <person name="Pangilinan J."/>
            <person name="Peng Y."/>
            <person name="Rokas A."/>
            <person name="Rosa C.A."/>
            <person name="Scheuner C."/>
            <person name="Sibirny A.A."/>
            <person name="Slot J.C."/>
            <person name="Stielow J.B."/>
            <person name="Sun H."/>
            <person name="Kurtzman C.P."/>
            <person name="Blackwell M."/>
            <person name="Grigoriev I.V."/>
            <person name="Jeffries T.W."/>
        </authorList>
    </citation>
    <scope>NUCLEOTIDE SEQUENCE [LARGE SCALE GENOMIC DNA]</scope>
    <source>
        <strain evidence="6">NRRL YB-2248</strain>
    </source>
</reference>
<keyword evidence="6" id="KW-1185">Reference proteome</keyword>
<dbReference type="GO" id="GO:0005634">
    <property type="term" value="C:nucleus"/>
    <property type="evidence" value="ECO:0007669"/>
    <property type="project" value="TreeGrafter"/>
</dbReference>
<dbReference type="OrthoDB" id="10251113at2759"/>
<dbReference type="SUPFAM" id="SSF50998">
    <property type="entry name" value="Quinoprotein alcohol dehydrogenase-like"/>
    <property type="match status" value="1"/>
</dbReference>
<evidence type="ECO:0000259" key="4">
    <source>
        <dbReference type="Pfam" id="PF17748"/>
    </source>
</evidence>
<dbReference type="Pfam" id="PF08553">
    <property type="entry name" value="VID27"/>
    <property type="match status" value="1"/>
</dbReference>
<dbReference type="Pfam" id="PF17748">
    <property type="entry name" value="VID27_N"/>
    <property type="match status" value="1"/>
</dbReference>
<evidence type="ECO:0000259" key="2">
    <source>
        <dbReference type="Pfam" id="PF08553"/>
    </source>
</evidence>
<dbReference type="InterPro" id="IPR011047">
    <property type="entry name" value="Quinoprotein_ADH-like_sf"/>
</dbReference>
<dbReference type="AlphaFoldDB" id="A0A1E4T241"/>
<dbReference type="InterPro" id="IPR040458">
    <property type="entry name" value="Vid27"/>
</dbReference>
<evidence type="ECO:0000256" key="1">
    <source>
        <dbReference type="SAM" id="MobiDB-lite"/>
    </source>
</evidence>
<evidence type="ECO:0008006" key="7">
    <source>
        <dbReference type="Google" id="ProtNLM"/>
    </source>
</evidence>
<evidence type="ECO:0000313" key="5">
    <source>
        <dbReference type="EMBL" id="ODV85758.1"/>
    </source>
</evidence>
<feature type="region of interest" description="Disordered" evidence="1">
    <location>
        <begin position="70"/>
        <end position="89"/>
    </location>
</feature>
<dbReference type="PANTHER" id="PTHR31913:SF0">
    <property type="entry name" value="VACUOLAR IMPORT AND DEGRADATION PROTEIN 27"/>
    <property type="match status" value="1"/>
</dbReference>
<dbReference type="GO" id="GO:0005737">
    <property type="term" value="C:cytoplasm"/>
    <property type="evidence" value="ECO:0007669"/>
    <property type="project" value="TreeGrafter"/>
</dbReference>
<name>A0A1E4T241_9ASCO</name>
<accession>A0A1E4T241</accession>
<sequence>MNIIKKLFLNNSPHSKDELILIPSGQLFLIRSPTSPKSENECLYSEVVATIKETTQPFCYQLVINKLGSEEQDPLGGDDSDDGNDEEELFESESNSLKSFLIVEELKFCLSRKYDKHIIAWKDVDGDFGDMFELRIAPSVNIDTINQFMTAIYKCEYEYKYSKPSLDLTLTDLKEFIVSRDAVFDNEPGLLSSLTSSSEYVIAPETPKSSKVRAVTVESESDEEVYEDAAETGSTDVEGTVLVEAKGSVYLYDPVDRQFKLQQPQCLLSITDLKNYDYWMDIKHAKTHKTIVASYIEQINPSFNYEEKSMDFYYVTEKDALVWRAVFKTAESFAEFHRVAAKALWQQKNKQPWEKLTDIDQEYMIDSFGDLKLADEDMQVEDGDDDFFSADDFESETDSKPLKQSYKNQKLFVDSDSDDDEDIAHSALRQRFKKSSAHNQGLKVGYKDFNTFIPRGDRIGVFREDSDSDDLEFTNAIENITSSKDKKKKLSPTNLMLLDGDSKMVFQNKGDINKMHLMDLEYGKVVEEWGIQEKGVSVPVVNYAPRSKLAERTGEQTFLGLSHQQLFVVDPRLQEKIVPGEQKSYKTKVDFTHLATTEDGYTVVANSKGELKLYNKINMNAKTALPGLGDKVIGLETSGDGRYVLATCQDYLLLIDTKIRDGKYQGSSGFERSFSKDSKPLPKKLKLQPQHYALIKKTAKDASFTKATFNISLNSRSKRPVTITTTVGPYVIVWSLAKVLKNERDTYTITKYHENVLESAFTATSSKKVILASADDVGLVNRRAFKTPEVALNVVEEYE</sequence>
<dbReference type="Pfam" id="PF17747">
    <property type="entry name" value="VID27_PH"/>
    <property type="match status" value="1"/>
</dbReference>
<dbReference type="Proteomes" id="UP000094801">
    <property type="component" value="Unassembled WGS sequence"/>
</dbReference>
<proteinExistence type="predicted"/>
<feature type="domain" description="Vacuolar import/degradation Vid27 C-terminal" evidence="2">
    <location>
        <begin position="438"/>
        <end position="789"/>
    </location>
</feature>
<organism evidence="5 6">
    <name type="scientific">[Candida] arabinofermentans NRRL YB-2248</name>
    <dbReference type="NCBI Taxonomy" id="983967"/>
    <lineage>
        <taxon>Eukaryota</taxon>
        <taxon>Fungi</taxon>
        <taxon>Dikarya</taxon>
        <taxon>Ascomycota</taxon>
        <taxon>Saccharomycotina</taxon>
        <taxon>Pichiomycetes</taxon>
        <taxon>Pichiales</taxon>
        <taxon>Pichiaceae</taxon>
        <taxon>Ogataea</taxon>
        <taxon>Ogataea/Candida clade</taxon>
    </lineage>
</organism>
<dbReference type="InterPro" id="IPR040979">
    <property type="entry name" value="Vid27_N"/>
</dbReference>
<evidence type="ECO:0000313" key="6">
    <source>
        <dbReference type="Proteomes" id="UP000094801"/>
    </source>
</evidence>
<feature type="domain" description="Vid27 N-terminal" evidence="4">
    <location>
        <begin position="1"/>
        <end position="176"/>
    </location>
</feature>
<dbReference type="EMBL" id="KV453851">
    <property type="protein sequence ID" value="ODV85758.1"/>
    <property type="molecule type" value="Genomic_DNA"/>
</dbReference>